<keyword evidence="10" id="KW-0812">Transmembrane</keyword>
<dbReference type="OrthoDB" id="1678617at2759"/>
<name>A0A1B7T8A9_9ASCO</name>
<dbReference type="AlphaFoldDB" id="A0A1B7T8A9"/>
<dbReference type="Gene3D" id="3.50.50.60">
    <property type="entry name" value="FAD/NAD(P)-binding domain"/>
    <property type="match status" value="2"/>
</dbReference>
<keyword evidence="6 10" id="KW-0274">FAD</keyword>
<reference evidence="13" key="1">
    <citation type="journal article" date="2016" name="Proc. Natl. Acad. Sci. U.S.A.">
        <title>Comparative genomics of biotechnologically important yeasts.</title>
        <authorList>
            <person name="Riley R."/>
            <person name="Haridas S."/>
            <person name="Wolfe K.H."/>
            <person name="Lopes M.R."/>
            <person name="Hittinger C.T."/>
            <person name="Goeker M."/>
            <person name="Salamov A.A."/>
            <person name="Wisecaver J.H."/>
            <person name="Long T.M."/>
            <person name="Calvey C.H."/>
            <person name="Aerts A.L."/>
            <person name="Barry K.W."/>
            <person name="Choi C."/>
            <person name="Clum A."/>
            <person name="Coughlan A.Y."/>
            <person name="Deshpande S."/>
            <person name="Douglass A.P."/>
            <person name="Hanson S.J."/>
            <person name="Klenk H.-P."/>
            <person name="LaButti K.M."/>
            <person name="Lapidus A."/>
            <person name="Lindquist E.A."/>
            <person name="Lipzen A.M."/>
            <person name="Meier-Kolthoff J.P."/>
            <person name="Ohm R.A."/>
            <person name="Otillar R.P."/>
            <person name="Pangilinan J.L."/>
            <person name="Peng Y."/>
            <person name="Rokas A."/>
            <person name="Rosa C.A."/>
            <person name="Scheuner C."/>
            <person name="Sibirny A.A."/>
            <person name="Slot J.C."/>
            <person name="Stielow J.B."/>
            <person name="Sun H."/>
            <person name="Kurtzman C.P."/>
            <person name="Blackwell M."/>
            <person name="Grigoriev I.V."/>
            <person name="Jeffries T.W."/>
        </authorList>
    </citation>
    <scope>NUCLEOTIDE SEQUENCE [LARGE SCALE GENOMIC DNA]</scope>
    <source>
        <strain evidence="13">NRRL Y-1626</strain>
    </source>
</reference>
<evidence type="ECO:0000256" key="5">
    <source>
        <dbReference type="ARBA" id="ARBA00022630"/>
    </source>
</evidence>
<feature type="transmembrane region" description="Helical" evidence="10">
    <location>
        <begin position="482"/>
        <end position="501"/>
    </location>
</feature>
<dbReference type="GO" id="GO:0050660">
    <property type="term" value="F:flavin adenine dinucleotide binding"/>
    <property type="evidence" value="ECO:0007669"/>
    <property type="project" value="UniProtKB-UniRule"/>
</dbReference>
<keyword evidence="13" id="KW-1185">Reference proteome</keyword>
<evidence type="ECO:0000256" key="2">
    <source>
        <dbReference type="ARBA" id="ARBA00004154"/>
    </source>
</evidence>
<dbReference type="PANTHER" id="PTHR10835">
    <property type="entry name" value="SQUALENE MONOOXYGENASE"/>
    <property type="match status" value="1"/>
</dbReference>
<dbReference type="EMBL" id="LXPE01000322">
    <property type="protein sequence ID" value="OBA24953.1"/>
    <property type="molecule type" value="Genomic_DNA"/>
</dbReference>
<keyword evidence="7" id="KW-0492">Microsome</keyword>
<dbReference type="GO" id="GO:0006696">
    <property type="term" value="P:ergosterol biosynthetic process"/>
    <property type="evidence" value="ECO:0007669"/>
    <property type="project" value="TreeGrafter"/>
</dbReference>
<evidence type="ECO:0000259" key="11">
    <source>
        <dbReference type="Pfam" id="PF08491"/>
    </source>
</evidence>
<evidence type="ECO:0000256" key="3">
    <source>
        <dbReference type="ARBA" id="ARBA00008802"/>
    </source>
</evidence>
<comment type="subcellular location">
    <subcellularLocation>
        <location evidence="10">Endoplasmic reticulum membrane</location>
        <topology evidence="10">Multi-pass membrane protein</topology>
    </subcellularLocation>
    <subcellularLocation>
        <location evidence="2">Microsome membrane</location>
        <topology evidence="2">Multi-pass membrane protein</topology>
    </subcellularLocation>
</comment>
<evidence type="ECO:0000256" key="9">
    <source>
        <dbReference type="ARBA" id="ARBA00023136"/>
    </source>
</evidence>
<keyword evidence="10" id="KW-1133">Transmembrane helix</keyword>
<dbReference type="Pfam" id="PF08491">
    <property type="entry name" value="SE"/>
    <property type="match status" value="1"/>
</dbReference>
<dbReference type="PANTHER" id="PTHR10835:SF0">
    <property type="entry name" value="SQUALENE MONOOXYGENASE"/>
    <property type="match status" value="1"/>
</dbReference>
<dbReference type="GO" id="GO:0005789">
    <property type="term" value="C:endoplasmic reticulum membrane"/>
    <property type="evidence" value="ECO:0007669"/>
    <property type="project" value="UniProtKB-SubCell"/>
</dbReference>
<accession>A0A1B7T8A9</accession>
<dbReference type="UniPathway" id="UPA00767">
    <property type="reaction ID" value="UER00752"/>
</dbReference>
<protein>
    <recommendedName>
        <fullName evidence="4 10">Squalene monooxygenase</fullName>
        <ecNumber evidence="4 10">1.14.14.17</ecNumber>
    </recommendedName>
</protein>
<dbReference type="GO" id="GO:0004506">
    <property type="term" value="F:squalene monooxygenase activity"/>
    <property type="evidence" value="ECO:0007669"/>
    <property type="project" value="UniProtKB-UniRule"/>
</dbReference>
<keyword evidence="10" id="KW-0256">Endoplasmic reticulum</keyword>
<dbReference type="EC" id="1.14.14.17" evidence="4 10"/>
<feature type="transmembrane region" description="Helical" evidence="10">
    <location>
        <begin position="452"/>
        <end position="470"/>
    </location>
</feature>
<proteinExistence type="inferred from homology"/>
<evidence type="ECO:0000256" key="10">
    <source>
        <dbReference type="RuleBase" id="RU367121"/>
    </source>
</evidence>
<comment type="function">
    <text evidence="10">Catalyzes the stereospecific oxidation of squalene to (S)-2,3-epoxysqualene, and is considered to be a rate-limiting enzyme in steroid biosynthesis.</text>
</comment>
<dbReference type="InterPro" id="IPR036188">
    <property type="entry name" value="FAD/NAD-bd_sf"/>
</dbReference>
<dbReference type="SUPFAM" id="SSF51905">
    <property type="entry name" value="FAD/NAD(P)-binding domain"/>
    <property type="match status" value="1"/>
</dbReference>
<sequence length="506" mass="56410">MSKFLNEPEEDLDPRFYTEAKEDITYDAIVIGAGVIGPCIAKCLAQKGKKVLIIEKEWQEPDRIVGELMQPGGVRALRELGMIQAINNIDAQPITGYTVMYNGEKVAIKYSHKDKSGPLDLLSSDIVHEGNDKILSGDKTLNYDDFENDERERGVAFVHGRFLTNLRNMCLAEPNVTPLAGNVIEVMKNKVGEVIGVRVDVPNNRGKCEFKAHITFVVDGVFSKFRRELASDFKTTSSSSFIGMSLFNADMPTKNNGHVILGTNHSPVLVYQISPEETRILCAFNSKKAPTNISKWMISSVKPHIPEQLRPSFDKALAEGKFRSMPNQFVCARQNDVTGLCVIGDALNMRHPLGGGGMTVGLKDTVLLIKKIGDLDFSDRETVLDELLDFHYERKSYDSVINVLSIALYSLFAADNEYLAILQRGCFAYFQKGDDCLEKPIMFLSGVLPRPFLLTKVFFAVALYSVYLNFEKRGAVGFPVAFFEGFAILFTAARVFTPFLYNELIG</sequence>
<evidence type="ECO:0000256" key="8">
    <source>
        <dbReference type="ARBA" id="ARBA00023002"/>
    </source>
</evidence>
<evidence type="ECO:0000256" key="4">
    <source>
        <dbReference type="ARBA" id="ARBA00012312"/>
    </source>
</evidence>
<dbReference type="PRINTS" id="PR00420">
    <property type="entry name" value="RNGMNOXGNASE"/>
</dbReference>
<organism evidence="12 13">
    <name type="scientific">Hanseniaspora valbyensis NRRL Y-1626</name>
    <dbReference type="NCBI Taxonomy" id="766949"/>
    <lineage>
        <taxon>Eukaryota</taxon>
        <taxon>Fungi</taxon>
        <taxon>Dikarya</taxon>
        <taxon>Ascomycota</taxon>
        <taxon>Saccharomycotina</taxon>
        <taxon>Saccharomycetes</taxon>
        <taxon>Saccharomycodales</taxon>
        <taxon>Saccharomycodaceae</taxon>
        <taxon>Hanseniaspora</taxon>
    </lineage>
</organism>
<dbReference type="InterPro" id="IPR040125">
    <property type="entry name" value="Squalene_monox"/>
</dbReference>
<dbReference type="Proteomes" id="UP000092321">
    <property type="component" value="Unassembled WGS sequence"/>
</dbReference>
<comment type="cofactor">
    <cofactor evidence="1 10">
        <name>FAD</name>
        <dbReference type="ChEBI" id="CHEBI:57692"/>
    </cofactor>
</comment>
<evidence type="ECO:0000256" key="6">
    <source>
        <dbReference type="ARBA" id="ARBA00022827"/>
    </source>
</evidence>
<comment type="caution">
    <text evidence="12">The sequence shown here is derived from an EMBL/GenBank/DDBJ whole genome shotgun (WGS) entry which is preliminary data.</text>
</comment>
<keyword evidence="8 10" id="KW-0560">Oxidoreductase</keyword>
<evidence type="ECO:0000256" key="7">
    <source>
        <dbReference type="ARBA" id="ARBA00022848"/>
    </source>
</evidence>
<evidence type="ECO:0000313" key="13">
    <source>
        <dbReference type="Proteomes" id="UP000092321"/>
    </source>
</evidence>
<dbReference type="InterPro" id="IPR013698">
    <property type="entry name" value="Squalene_epoxidase"/>
</dbReference>
<comment type="similarity">
    <text evidence="3 10">Belongs to the squalene monooxygenase family.</text>
</comment>
<evidence type="ECO:0000256" key="1">
    <source>
        <dbReference type="ARBA" id="ARBA00001974"/>
    </source>
</evidence>
<keyword evidence="9 10" id="KW-0472">Membrane</keyword>
<gene>
    <name evidence="12" type="ORF">HANVADRAFT_54213</name>
</gene>
<feature type="domain" description="Squalene epoxidase" evidence="11">
    <location>
        <begin position="211"/>
        <end position="482"/>
    </location>
</feature>
<comment type="catalytic activity">
    <reaction evidence="10">
        <text>squalene + reduced [NADPH--hemoprotein reductase] + O2 = (S)-2,3-epoxysqualene + oxidized [NADPH--hemoprotein reductase] + H2O + H(+)</text>
        <dbReference type="Rhea" id="RHEA:25282"/>
        <dbReference type="Rhea" id="RHEA-COMP:11964"/>
        <dbReference type="Rhea" id="RHEA-COMP:11965"/>
        <dbReference type="ChEBI" id="CHEBI:15377"/>
        <dbReference type="ChEBI" id="CHEBI:15378"/>
        <dbReference type="ChEBI" id="CHEBI:15379"/>
        <dbReference type="ChEBI" id="CHEBI:15440"/>
        <dbReference type="ChEBI" id="CHEBI:15441"/>
        <dbReference type="ChEBI" id="CHEBI:57618"/>
        <dbReference type="ChEBI" id="CHEBI:58210"/>
        <dbReference type="EC" id="1.14.14.17"/>
    </reaction>
</comment>
<keyword evidence="5 10" id="KW-0285">Flavoprotein</keyword>
<evidence type="ECO:0000313" key="12">
    <source>
        <dbReference type="EMBL" id="OBA24953.1"/>
    </source>
</evidence>